<evidence type="ECO:0000259" key="2">
    <source>
        <dbReference type="Pfam" id="PF01551"/>
    </source>
</evidence>
<dbReference type="InterPro" id="IPR011055">
    <property type="entry name" value="Dup_hybrid_motif"/>
</dbReference>
<dbReference type="Pfam" id="PF01551">
    <property type="entry name" value="Peptidase_M23"/>
    <property type="match status" value="1"/>
</dbReference>
<dbReference type="PANTHER" id="PTHR21666">
    <property type="entry name" value="PEPTIDASE-RELATED"/>
    <property type="match status" value="1"/>
</dbReference>
<dbReference type="STRING" id="1802315.A3F51_01405"/>
<evidence type="ECO:0000313" key="4">
    <source>
        <dbReference type="Proteomes" id="UP000178089"/>
    </source>
</evidence>
<dbReference type="PANTHER" id="PTHR21666:SF270">
    <property type="entry name" value="MUREIN HYDROLASE ACTIVATOR ENVC"/>
    <property type="match status" value="1"/>
</dbReference>
<comment type="caution">
    <text evidence="3">The sequence shown here is derived from an EMBL/GenBank/DDBJ whole genome shotgun (WGS) entry which is preliminary data.</text>
</comment>
<feature type="domain" description="M23ase beta-sheet core" evidence="2">
    <location>
        <begin position="300"/>
        <end position="395"/>
    </location>
</feature>
<keyword evidence="1" id="KW-0175">Coiled coil</keyword>
<gene>
    <name evidence="3" type="ORF">A3F51_01405</name>
</gene>
<dbReference type="Gene3D" id="6.10.250.3150">
    <property type="match status" value="1"/>
</dbReference>
<dbReference type="InterPro" id="IPR050570">
    <property type="entry name" value="Cell_wall_metabolism_enzyme"/>
</dbReference>
<name>A0A1G2N1P1_9BACT</name>
<dbReference type="AlphaFoldDB" id="A0A1G2N1P1"/>
<dbReference type="CDD" id="cd12797">
    <property type="entry name" value="M23_peptidase"/>
    <property type="match status" value="1"/>
</dbReference>
<organism evidence="3 4">
    <name type="scientific">Candidatus Taylorbacteria bacterium RIFCSPHIGHO2_12_FULL_45_16</name>
    <dbReference type="NCBI Taxonomy" id="1802315"/>
    <lineage>
        <taxon>Bacteria</taxon>
        <taxon>Candidatus Tayloriibacteriota</taxon>
    </lineage>
</organism>
<evidence type="ECO:0000256" key="1">
    <source>
        <dbReference type="SAM" id="Coils"/>
    </source>
</evidence>
<proteinExistence type="predicted"/>
<feature type="coiled-coil region" evidence="1">
    <location>
        <begin position="32"/>
        <end position="94"/>
    </location>
</feature>
<evidence type="ECO:0000313" key="3">
    <source>
        <dbReference type="EMBL" id="OHA29252.1"/>
    </source>
</evidence>
<dbReference type="SUPFAM" id="SSF51261">
    <property type="entry name" value="Duplicated hybrid motif"/>
    <property type="match status" value="1"/>
</dbReference>
<dbReference type="Gene3D" id="2.70.70.10">
    <property type="entry name" value="Glucose Permease (Domain IIA)"/>
    <property type="match status" value="1"/>
</dbReference>
<accession>A0A1G2N1P1</accession>
<feature type="coiled-coil region" evidence="1">
    <location>
        <begin position="162"/>
        <end position="189"/>
    </location>
</feature>
<protein>
    <recommendedName>
        <fullName evidence="2">M23ase beta-sheet core domain-containing protein</fullName>
    </recommendedName>
</protein>
<sequence length="430" mass="47442">MEKRFPSAFVISIFLYSIIFSTYTYAQTNSIINSLQSKIDQRILDIKNLEKEIAEYSKQIAELGNQANSLSASIKSLQLTQKKLETDIKVTENKIIEKNLVIQQLGSQISDKEDNIEDNKRIIERSFATMNELGTKSLPELLLAKDSLSDAWNSLEEISTIQKNLSDHIEQLQQSKVNLEANKKATEKARVELSTLGRQLNDQKKIVMETAKENNFLLKETKNNQTNYTKLLATRQQQKEAFEREVDSLEAELKIAIDPTLIPASGSGVLVYPLNTVRITQYFGNTAFATKNPQIYKTGSHPGIDFAAPIGTPVKASLSGVIVASGDMDQSGGGRCRAYGKWIMIKHNNGLSTLYAHLSLIGVVKNQAVITGDIIGYSGNTGATTGPHLHLGVYATEGVRITNLSSSSYCSGVLYPLADPKAYLNPLSYL</sequence>
<reference evidence="3 4" key="1">
    <citation type="journal article" date="2016" name="Nat. Commun.">
        <title>Thousands of microbial genomes shed light on interconnected biogeochemical processes in an aquifer system.</title>
        <authorList>
            <person name="Anantharaman K."/>
            <person name="Brown C.T."/>
            <person name="Hug L.A."/>
            <person name="Sharon I."/>
            <person name="Castelle C.J."/>
            <person name="Probst A.J."/>
            <person name="Thomas B.C."/>
            <person name="Singh A."/>
            <person name="Wilkins M.J."/>
            <person name="Karaoz U."/>
            <person name="Brodie E.L."/>
            <person name="Williams K.H."/>
            <person name="Hubbard S.S."/>
            <person name="Banfield J.F."/>
        </authorList>
    </citation>
    <scope>NUCLEOTIDE SEQUENCE [LARGE SCALE GENOMIC DNA]</scope>
</reference>
<dbReference type="GO" id="GO:0004222">
    <property type="term" value="F:metalloendopeptidase activity"/>
    <property type="evidence" value="ECO:0007669"/>
    <property type="project" value="TreeGrafter"/>
</dbReference>
<dbReference type="Proteomes" id="UP000178089">
    <property type="component" value="Unassembled WGS sequence"/>
</dbReference>
<dbReference type="EMBL" id="MHRT01000005">
    <property type="protein sequence ID" value="OHA29252.1"/>
    <property type="molecule type" value="Genomic_DNA"/>
</dbReference>
<dbReference type="InterPro" id="IPR016047">
    <property type="entry name" value="M23ase_b-sheet_dom"/>
</dbReference>